<dbReference type="PANTHER" id="PTHR12924">
    <property type="entry name" value="TRANSLOCON-ASSOCIATED PROTEIN, ALPHA SUBUNIT"/>
    <property type="match status" value="1"/>
</dbReference>
<feature type="compositionally biased region" description="Low complexity" evidence="1">
    <location>
        <begin position="323"/>
        <end position="335"/>
    </location>
</feature>
<evidence type="ECO:0000313" key="3">
    <source>
        <dbReference type="EMBL" id="KAF9537048.1"/>
    </source>
</evidence>
<dbReference type="PANTHER" id="PTHR12924:SF0">
    <property type="entry name" value="TRANSLOCON-ASSOCIATED PROTEIN SUBUNIT ALPHA"/>
    <property type="match status" value="1"/>
</dbReference>
<comment type="caution">
    <text evidence="3">The sequence shown here is derived from an EMBL/GenBank/DDBJ whole genome shotgun (WGS) entry which is preliminary data.</text>
</comment>
<evidence type="ECO:0000256" key="2">
    <source>
        <dbReference type="SAM" id="SignalP"/>
    </source>
</evidence>
<keyword evidence="2" id="KW-0732">Signal</keyword>
<organism evidence="3 4">
    <name type="scientific">Mortierella hygrophila</name>
    <dbReference type="NCBI Taxonomy" id="979708"/>
    <lineage>
        <taxon>Eukaryota</taxon>
        <taxon>Fungi</taxon>
        <taxon>Fungi incertae sedis</taxon>
        <taxon>Mucoromycota</taxon>
        <taxon>Mortierellomycotina</taxon>
        <taxon>Mortierellomycetes</taxon>
        <taxon>Mortierellales</taxon>
        <taxon>Mortierellaceae</taxon>
        <taxon>Mortierella</taxon>
    </lineage>
</organism>
<feature type="region of interest" description="Disordered" evidence="1">
    <location>
        <begin position="320"/>
        <end position="377"/>
    </location>
</feature>
<protein>
    <submittedName>
        <fullName evidence="3">Uncharacterized protein</fullName>
    </submittedName>
</protein>
<dbReference type="EMBL" id="JAAAXW010000474">
    <property type="protein sequence ID" value="KAF9537048.1"/>
    <property type="molecule type" value="Genomic_DNA"/>
</dbReference>
<reference evidence="3" key="1">
    <citation type="journal article" date="2020" name="Fungal Divers.">
        <title>Resolving the Mortierellaceae phylogeny through synthesis of multi-gene phylogenetics and phylogenomics.</title>
        <authorList>
            <person name="Vandepol N."/>
            <person name="Liber J."/>
            <person name="Desiro A."/>
            <person name="Na H."/>
            <person name="Kennedy M."/>
            <person name="Barry K."/>
            <person name="Grigoriev I.V."/>
            <person name="Miller A.N."/>
            <person name="O'Donnell K."/>
            <person name="Stajich J.E."/>
            <person name="Bonito G."/>
        </authorList>
    </citation>
    <scope>NUCLEOTIDE SEQUENCE</scope>
    <source>
        <strain evidence="3">NRRL 2591</strain>
    </source>
</reference>
<dbReference type="Proteomes" id="UP000723463">
    <property type="component" value="Unassembled WGS sequence"/>
</dbReference>
<feature type="region of interest" description="Disordered" evidence="1">
    <location>
        <begin position="389"/>
        <end position="408"/>
    </location>
</feature>
<name>A0A9P6JXX0_9FUNG</name>
<dbReference type="GO" id="GO:0005783">
    <property type="term" value="C:endoplasmic reticulum"/>
    <property type="evidence" value="ECO:0007669"/>
    <property type="project" value="TreeGrafter"/>
</dbReference>
<keyword evidence="4" id="KW-1185">Reference proteome</keyword>
<dbReference type="AlphaFoldDB" id="A0A9P6JXX0"/>
<feature type="signal peptide" evidence="2">
    <location>
        <begin position="1"/>
        <end position="23"/>
    </location>
</feature>
<sequence length="408" mass="44243">MLNKQTTLKAILGGVLLLASAVAQDTSAAVHPNVAISAEFPKAVAGVTPDLVSGRANNLKVTLHNSGAYDLIVKTIVGSVAEVKDFNAITHNLTPFRCDKTLKAHSTLIIPYTINITHPSRDVSLTLLAELVDPLSVLHHQFPALIFNSTVHFTQPASSWLDWKLILGSMVMAGAITSIVMTITAKNIKSDPKKQHEKFVRDKNAPLDTRDETDKTAGTNDPKMSAMDRYAVLANMKADDTPLNTNRDKTDNTAGTNDPKMSSMDHYAVLANMKADDTPLNTNKDNTDKTAGINDPKMSGMDRYTVLSEMKAKDGNILEPKTKSTTTTATTDMLTGGAPFGILSQMKPQEGDHIDEKKDRNTEPESMHHEASQMTASADRFEVLADMKATRGDDVMNPGKNMASTRAL</sequence>
<feature type="chain" id="PRO_5040297198" evidence="2">
    <location>
        <begin position="24"/>
        <end position="408"/>
    </location>
</feature>
<feature type="region of interest" description="Disordered" evidence="1">
    <location>
        <begin position="191"/>
        <end position="224"/>
    </location>
</feature>
<feature type="region of interest" description="Disordered" evidence="1">
    <location>
        <begin position="276"/>
        <end position="300"/>
    </location>
</feature>
<proteinExistence type="predicted"/>
<evidence type="ECO:0000313" key="4">
    <source>
        <dbReference type="Proteomes" id="UP000723463"/>
    </source>
</evidence>
<feature type="compositionally biased region" description="Basic and acidic residues" evidence="1">
    <location>
        <begin position="349"/>
        <end position="371"/>
    </location>
</feature>
<accession>A0A9P6JXX0</accession>
<evidence type="ECO:0000256" key="1">
    <source>
        <dbReference type="SAM" id="MobiDB-lite"/>
    </source>
</evidence>
<feature type="compositionally biased region" description="Basic and acidic residues" evidence="1">
    <location>
        <begin position="191"/>
        <end position="215"/>
    </location>
</feature>
<feature type="region of interest" description="Disordered" evidence="1">
    <location>
        <begin position="239"/>
        <end position="262"/>
    </location>
</feature>
<gene>
    <name evidence="3" type="ORF">EC957_008965</name>
</gene>